<organism evidence="2 3">
    <name type="scientific">Planctomyces bekefii</name>
    <dbReference type="NCBI Taxonomy" id="1653850"/>
    <lineage>
        <taxon>Bacteria</taxon>
        <taxon>Pseudomonadati</taxon>
        <taxon>Planctomycetota</taxon>
        <taxon>Planctomycetia</taxon>
        <taxon>Planctomycetales</taxon>
        <taxon>Planctomycetaceae</taxon>
        <taxon>Planctomyces</taxon>
    </lineage>
</organism>
<proteinExistence type="predicted"/>
<accession>A0A5C6MBI5</accession>
<name>A0A5C6MBI5_9PLAN</name>
<reference evidence="2 3" key="2">
    <citation type="submission" date="2019-08" db="EMBL/GenBank/DDBJ databases">
        <authorList>
            <person name="Henke P."/>
        </authorList>
    </citation>
    <scope>NUCLEOTIDE SEQUENCE [LARGE SCALE GENOMIC DNA]</scope>
    <source>
        <strain evidence="2">Phe10_nw2017</strain>
    </source>
</reference>
<comment type="caution">
    <text evidence="2">The sequence shown here is derived from an EMBL/GenBank/DDBJ whole genome shotgun (WGS) entry which is preliminary data.</text>
</comment>
<evidence type="ECO:0008006" key="4">
    <source>
        <dbReference type="Google" id="ProtNLM"/>
    </source>
</evidence>
<keyword evidence="3" id="KW-1185">Reference proteome</keyword>
<evidence type="ECO:0000256" key="1">
    <source>
        <dbReference type="SAM" id="Coils"/>
    </source>
</evidence>
<dbReference type="Proteomes" id="UP000321083">
    <property type="component" value="Unassembled WGS sequence"/>
</dbReference>
<dbReference type="AlphaFoldDB" id="A0A5C6MBI5"/>
<keyword evidence="1" id="KW-0175">Coiled coil</keyword>
<dbReference type="EMBL" id="SRHE01000028">
    <property type="protein sequence ID" value="TWW12218.1"/>
    <property type="molecule type" value="Genomic_DNA"/>
</dbReference>
<reference evidence="2 3" key="1">
    <citation type="submission" date="2019-08" db="EMBL/GenBank/DDBJ databases">
        <title>100 year-old enigma solved: identification of Planctomyces bekefii, the type genus and species of the phylum Planctomycetes.</title>
        <authorList>
            <person name="Svetlana D.N."/>
            <person name="Overmann J."/>
        </authorList>
    </citation>
    <scope>NUCLEOTIDE SEQUENCE [LARGE SCALE GENOMIC DNA]</scope>
    <source>
        <strain evidence="2">Phe10_nw2017</strain>
    </source>
</reference>
<sequence>MGGQAGTTVDVTVGGEFLDDQPQLVFSDKRMSVAAQTSPAGAPISGKFRVTIPADCPAGLYEARLLTRLGISSSRVFCVGDLSELVQQPGSTTVAAAMPLSVNSVCNSQMTARSIDHFRFEAAAGTRYVIVCESRSIESRLDPVLVLANASGQDLIVERQRGLIDFTAKVSGSHIIKVHELTYKGGAGYYYRLAVRQLAPDQPLPVLASIRPVRSFSWPPTGLAEVAAVTEHQPESSAGVVQPITLPCDVQGSFATAADTDVFEFTAKKGEVWWVEVASERLGRPADPAVVIQRVAGEPGQEQFVDVAEFSDIPSPLKPSSNGYSYDGPPYDGGSADPLGRFEAPEDGRYQLRLTDLFGGTRTDPANVYRLVIRQSAPDFALCAWGLHMELRNGDRNALSKPLALRGGITTALEVIALRRDGFAGEIELSIAGLPEGVSASGLRIPAGQNRGMVLITADQNAPRSFAFAQLSGVAKIGAAEVRRPGRIAAMSWPVVDAWSEIPSPRLLDDLAISVSGSEYAPLSIAPRERSVYEVVAGQKLTIPLVQTRRSEFSGGILQLRTLGAGFEQQPQFDVSLTAETSEAVLDTAALKVAPGDYQVAFYGSAVARYSYDPQGVLQALQSVEAAKQSRQAAAAAVEQLTQDLAGAAAENRAAAKQALLQAQAALKAADASVAAAEAKHKAAADAAVPKDTAEIIVSEPISIRVVPAEAK</sequence>
<evidence type="ECO:0000313" key="3">
    <source>
        <dbReference type="Proteomes" id="UP000321083"/>
    </source>
</evidence>
<protein>
    <recommendedName>
        <fullName evidence="4">Serine protease</fullName>
    </recommendedName>
</protein>
<evidence type="ECO:0000313" key="2">
    <source>
        <dbReference type="EMBL" id="TWW12218.1"/>
    </source>
</evidence>
<dbReference type="Gene3D" id="2.60.120.380">
    <property type="match status" value="2"/>
</dbReference>
<gene>
    <name evidence="2" type="ORF">E3A20_02800</name>
</gene>
<feature type="coiled-coil region" evidence="1">
    <location>
        <begin position="624"/>
        <end position="680"/>
    </location>
</feature>